<reference evidence="1 2" key="1">
    <citation type="submission" date="2019-01" db="EMBL/GenBank/DDBJ databases">
        <title>High-quality-draft genome sequences of five non-tuberculosis mycobacteriaceae isolated from a nosocomial environment.</title>
        <authorList>
            <person name="Tiago I."/>
            <person name="Alarico S."/>
            <person name="Pereira S.G."/>
            <person name="Coelho C."/>
            <person name="Maranha A."/>
            <person name="Empadinhas N."/>
        </authorList>
    </citation>
    <scope>NUCLEOTIDE SEQUENCE [LARGE SCALE GENOMIC DNA]</scope>
    <source>
        <strain evidence="1 2">22DIII</strain>
    </source>
</reference>
<comment type="caution">
    <text evidence="1">The sequence shown here is derived from an EMBL/GenBank/DDBJ whole genome shotgun (WGS) entry which is preliminary data.</text>
</comment>
<evidence type="ECO:0008006" key="3">
    <source>
        <dbReference type="Google" id="ProtNLM"/>
    </source>
</evidence>
<sequence length="128" mass="14193">MIKCNPRHTPVEPMVSAGHTAPRWCVADNYRTRLMRPGQRVLLWVTTRPDRGIWGVGRITGDVAAADGRHRVPVHIPLLPEPLTAAQLRTSPDLASLEVFRVPVQSNPSWATVAEMTMIDTLLPDSVQ</sequence>
<evidence type="ECO:0000313" key="1">
    <source>
        <dbReference type="EMBL" id="TDL11640.1"/>
    </source>
</evidence>
<proteinExistence type="predicted"/>
<dbReference type="SUPFAM" id="SSF88697">
    <property type="entry name" value="PUA domain-like"/>
    <property type="match status" value="1"/>
</dbReference>
<dbReference type="Proteomes" id="UP000294952">
    <property type="component" value="Unassembled WGS sequence"/>
</dbReference>
<dbReference type="AlphaFoldDB" id="A0A4R5XD07"/>
<dbReference type="InterPro" id="IPR015947">
    <property type="entry name" value="PUA-like_sf"/>
</dbReference>
<name>A0A4R5XD07_9MYCO</name>
<protein>
    <recommendedName>
        <fullName evidence="3">EVE domain-containing protein</fullName>
    </recommendedName>
</protein>
<evidence type="ECO:0000313" key="2">
    <source>
        <dbReference type="Proteomes" id="UP000294952"/>
    </source>
</evidence>
<accession>A0A4R5XD07</accession>
<dbReference type="EMBL" id="SDLP01000001">
    <property type="protein sequence ID" value="TDL11640.1"/>
    <property type="molecule type" value="Genomic_DNA"/>
</dbReference>
<gene>
    <name evidence="1" type="ORF">EUA04_01125</name>
</gene>
<organism evidence="1 2">
    <name type="scientific">Mycolicibacterium obuense</name>
    <dbReference type="NCBI Taxonomy" id="1807"/>
    <lineage>
        <taxon>Bacteria</taxon>
        <taxon>Bacillati</taxon>
        <taxon>Actinomycetota</taxon>
        <taxon>Actinomycetes</taxon>
        <taxon>Mycobacteriales</taxon>
        <taxon>Mycobacteriaceae</taxon>
        <taxon>Mycolicibacterium</taxon>
    </lineage>
</organism>